<keyword evidence="2" id="KW-1185">Reference proteome</keyword>
<gene>
    <name evidence="1" type="ORF">ARMGADRAFT_935514</name>
</gene>
<organism evidence="1 2">
    <name type="scientific">Armillaria gallica</name>
    <name type="common">Bulbous honey fungus</name>
    <name type="synonym">Armillaria bulbosa</name>
    <dbReference type="NCBI Taxonomy" id="47427"/>
    <lineage>
        <taxon>Eukaryota</taxon>
        <taxon>Fungi</taxon>
        <taxon>Dikarya</taxon>
        <taxon>Basidiomycota</taxon>
        <taxon>Agaricomycotina</taxon>
        <taxon>Agaricomycetes</taxon>
        <taxon>Agaricomycetidae</taxon>
        <taxon>Agaricales</taxon>
        <taxon>Marasmiineae</taxon>
        <taxon>Physalacriaceae</taxon>
        <taxon>Armillaria</taxon>
    </lineage>
</organism>
<evidence type="ECO:0000313" key="1">
    <source>
        <dbReference type="EMBL" id="PBK89467.1"/>
    </source>
</evidence>
<feature type="non-terminal residue" evidence="1">
    <location>
        <position position="1"/>
    </location>
</feature>
<accession>A0A2H3DK69</accession>
<reference evidence="2" key="1">
    <citation type="journal article" date="2017" name="Nat. Ecol. Evol.">
        <title>Genome expansion and lineage-specific genetic innovations in the forest pathogenic fungi Armillaria.</title>
        <authorList>
            <person name="Sipos G."/>
            <person name="Prasanna A.N."/>
            <person name="Walter M.C."/>
            <person name="O'Connor E."/>
            <person name="Balint B."/>
            <person name="Krizsan K."/>
            <person name="Kiss B."/>
            <person name="Hess J."/>
            <person name="Varga T."/>
            <person name="Slot J."/>
            <person name="Riley R."/>
            <person name="Boka B."/>
            <person name="Rigling D."/>
            <person name="Barry K."/>
            <person name="Lee J."/>
            <person name="Mihaltcheva S."/>
            <person name="LaButti K."/>
            <person name="Lipzen A."/>
            <person name="Waldron R."/>
            <person name="Moloney N.M."/>
            <person name="Sperisen C."/>
            <person name="Kredics L."/>
            <person name="Vagvoelgyi C."/>
            <person name="Patrignani A."/>
            <person name="Fitzpatrick D."/>
            <person name="Nagy I."/>
            <person name="Doyle S."/>
            <person name="Anderson J.B."/>
            <person name="Grigoriev I.V."/>
            <person name="Gueldener U."/>
            <person name="Muensterkoetter M."/>
            <person name="Nagy L.G."/>
        </authorList>
    </citation>
    <scope>NUCLEOTIDE SEQUENCE [LARGE SCALE GENOMIC DNA]</scope>
    <source>
        <strain evidence="2">Ar21-2</strain>
    </source>
</reference>
<dbReference type="AlphaFoldDB" id="A0A2H3DK69"/>
<protein>
    <submittedName>
        <fullName evidence="1">Uncharacterized protein</fullName>
    </submittedName>
</protein>
<name>A0A2H3DK69_ARMGA</name>
<dbReference type="Proteomes" id="UP000217790">
    <property type="component" value="Unassembled WGS sequence"/>
</dbReference>
<dbReference type="OrthoDB" id="2799149at2759"/>
<proteinExistence type="predicted"/>
<dbReference type="InParanoid" id="A0A2H3DK69"/>
<sequence>KINFGTKSNIEIPGYTGPEYFNVVNIDQYKVLIGTPFIHCHKVLPNFDKKYMQVNRHIILPLS</sequence>
<dbReference type="EMBL" id="KZ293668">
    <property type="protein sequence ID" value="PBK89467.1"/>
    <property type="molecule type" value="Genomic_DNA"/>
</dbReference>
<evidence type="ECO:0000313" key="2">
    <source>
        <dbReference type="Proteomes" id="UP000217790"/>
    </source>
</evidence>